<reference evidence="1" key="1">
    <citation type="submission" date="2025-08" db="UniProtKB">
        <authorList>
            <consortium name="RefSeq"/>
        </authorList>
    </citation>
    <scope>IDENTIFICATION</scope>
    <source>
        <tissue evidence="1">Whole insect</tissue>
    </source>
</reference>
<proteinExistence type="predicted"/>
<organism evidence="1">
    <name type="scientific">Diabrotica virgifera virgifera</name>
    <name type="common">western corn rootworm</name>
    <dbReference type="NCBI Taxonomy" id="50390"/>
    <lineage>
        <taxon>Eukaryota</taxon>
        <taxon>Metazoa</taxon>
        <taxon>Ecdysozoa</taxon>
        <taxon>Arthropoda</taxon>
        <taxon>Hexapoda</taxon>
        <taxon>Insecta</taxon>
        <taxon>Pterygota</taxon>
        <taxon>Neoptera</taxon>
        <taxon>Endopterygota</taxon>
        <taxon>Coleoptera</taxon>
        <taxon>Polyphaga</taxon>
        <taxon>Cucujiformia</taxon>
        <taxon>Chrysomeloidea</taxon>
        <taxon>Chrysomelidae</taxon>
        <taxon>Galerucinae</taxon>
        <taxon>Diabroticina</taxon>
        <taxon>Diabroticites</taxon>
        <taxon>Diabrotica</taxon>
    </lineage>
</organism>
<sequence length="221" mass="25958">METSGFYKVSAFTVNNRGKYPHVGVLLENDGHKNVYFLKGYAKSVFVKAFENRQQLKEYGYLSLPCKNLDIVYLPSEDNFAEFNTNGLCTFNGNSFAKIENLKFYTPVWQNFAVEDSYNQDDINNLKKVTMEEIDAKIKVVQCRRLEELEEGTEHIIRGIREIEFRNKIRYVLSLENSSDLYVSNYWLEKEINDLHISLHYRIKLKLDKIRTTPSKIKNEL</sequence>
<evidence type="ECO:0000313" key="1">
    <source>
        <dbReference type="RefSeq" id="XP_028155169.1"/>
    </source>
</evidence>
<dbReference type="AlphaFoldDB" id="A0A6P7H0S1"/>
<name>A0A6P7H0S1_DIAVI</name>
<dbReference type="RefSeq" id="XP_028155169.1">
    <property type="nucleotide sequence ID" value="XM_028299368.1"/>
</dbReference>
<dbReference type="InParanoid" id="A0A6P7H0S1"/>
<protein>
    <submittedName>
        <fullName evidence="1">Uncharacterized protein LOC114348913</fullName>
    </submittedName>
</protein>
<accession>A0A6P7H0S1</accession>
<gene>
    <name evidence="1" type="primary">LOC114348913</name>
</gene>
<feature type="non-terminal residue" evidence="1">
    <location>
        <position position="221"/>
    </location>
</feature>